<comment type="pathway">
    <text evidence="3">Protein modification; protein ubiquitination.</text>
</comment>
<evidence type="ECO:0000313" key="22">
    <source>
        <dbReference type="EMBL" id="KAK2184980.1"/>
    </source>
</evidence>
<evidence type="ECO:0000256" key="13">
    <source>
        <dbReference type="ARBA" id="ARBA00023204"/>
    </source>
</evidence>
<dbReference type="SMART" id="SM00184">
    <property type="entry name" value="RING"/>
    <property type="match status" value="1"/>
</dbReference>
<feature type="domain" description="RING-type" evidence="19">
    <location>
        <begin position="4"/>
        <end position="42"/>
    </location>
</feature>
<dbReference type="GO" id="GO:0003697">
    <property type="term" value="F:single-stranded DNA binding"/>
    <property type="evidence" value="ECO:0007669"/>
    <property type="project" value="InterPro"/>
</dbReference>
<evidence type="ECO:0000313" key="23">
    <source>
        <dbReference type="Proteomes" id="UP001209878"/>
    </source>
</evidence>
<feature type="compositionally biased region" description="Basic residues" evidence="18">
    <location>
        <begin position="539"/>
        <end position="548"/>
    </location>
</feature>
<evidence type="ECO:0000256" key="15">
    <source>
        <dbReference type="ARBA" id="ARBA00031783"/>
    </source>
</evidence>
<dbReference type="Gene3D" id="3.30.160.60">
    <property type="entry name" value="Classic Zinc Finger"/>
    <property type="match status" value="1"/>
</dbReference>
<dbReference type="InterPro" id="IPR039577">
    <property type="entry name" value="Rad18"/>
</dbReference>
<evidence type="ECO:0000256" key="12">
    <source>
        <dbReference type="ARBA" id="ARBA00023125"/>
    </source>
</evidence>
<dbReference type="GO" id="GO:0008270">
    <property type="term" value="F:zinc ion binding"/>
    <property type="evidence" value="ECO:0007669"/>
    <property type="project" value="UniProtKB-KW"/>
</dbReference>
<dbReference type="Pfam" id="PF13923">
    <property type="entry name" value="zf-C3HC4_2"/>
    <property type="match status" value="1"/>
</dbReference>
<dbReference type="PROSITE" id="PS50089">
    <property type="entry name" value="ZF_RING_2"/>
    <property type="match status" value="1"/>
</dbReference>
<dbReference type="PROSITE" id="PS00518">
    <property type="entry name" value="ZF_RING_1"/>
    <property type="match status" value="1"/>
</dbReference>
<keyword evidence="14" id="KW-0539">Nucleus</keyword>
<reference evidence="22" key="1">
    <citation type="journal article" date="2023" name="Mol. Biol. Evol.">
        <title>Third-Generation Sequencing Reveals the Adaptive Role of the Epigenome in Three Deep-Sea Polychaetes.</title>
        <authorList>
            <person name="Perez M."/>
            <person name="Aroh O."/>
            <person name="Sun Y."/>
            <person name="Lan Y."/>
            <person name="Juniper S.K."/>
            <person name="Young C.R."/>
            <person name="Angers B."/>
            <person name="Qian P.Y."/>
        </authorList>
    </citation>
    <scope>NUCLEOTIDE SEQUENCE</scope>
    <source>
        <strain evidence="22">R07B-5</strain>
    </source>
</reference>
<evidence type="ECO:0000259" key="21">
    <source>
        <dbReference type="PROSITE" id="PS51908"/>
    </source>
</evidence>
<evidence type="ECO:0000256" key="7">
    <source>
        <dbReference type="ARBA" id="ARBA00022723"/>
    </source>
</evidence>
<dbReference type="InterPro" id="IPR006642">
    <property type="entry name" value="Rad18_UBZ4"/>
</dbReference>
<dbReference type="GO" id="GO:0005634">
    <property type="term" value="C:nucleus"/>
    <property type="evidence" value="ECO:0007669"/>
    <property type="project" value="UniProtKB-SubCell"/>
</dbReference>
<dbReference type="SUPFAM" id="SSF57850">
    <property type="entry name" value="RING/U-box"/>
    <property type="match status" value="1"/>
</dbReference>
<evidence type="ECO:0000256" key="10">
    <source>
        <dbReference type="ARBA" id="ARBA00022786"/>
    </source>
</evidence>
<dbReference type="EC" id="2.3.2.27" evidence="5"/>
<feature type="region of interest" description="Disordered" evidence="18">
    <location>
        <begin position="367"/>
        <end position="601"/>
    </location>
</feature>
<comment type="subcellular location">
    <subcellularLocation>
        <location evidence="2">Nucleus</location>
    </subcellularLocation>
</comment>
<feature type="domain" description="UBZ4-type" evidence="21">
    <location>
        <begin position="207"/>
        <end position="234"/>
    </location>
</feature>
<dbReference type="PANTHER" id="PTHR14134">
    <property type="entry name" value="E3 UBIQUITIN-PROTEIN LIGASE RAD18"/>
    <property type="match status" value="1"/>
</dbReference>
<dbReference type="Gene3D" id="3.30.40.10">
    <property type="entry name" value="Zinc/RING finger domain, C3HC4 (zinc finger)"/>
    <property type="match status" value="1"/>
</dbReference>
<name>A0AAD9NYV0_RIDPI</name>
<evidence type="ECO:0000256" key="18">
    <source>
        <dbReference type="SAM" id="MobiDB-lite"/>
    </source>
</evidence>
<evidence type="ECO:0000256" key="8">
    <source>
        <dbReference type="ARBA" id="ARBA00022763"/>
    </source>
</evidence>
<dbReference type="Pfam" id="PF02037">
    <property type="entry name" value="SAP"/>
    <property type="match status" value="1"/>
</dbReference>
<organism evidence="22 23">
    <name type="scientific">Ridgeia piscesae</name>
    <name type="common">Tubeworm</name>
    <dbReference type="NCBI Taxonomy" id="27915"/>
    <lineage>
        <taxon>Eukaryota</taxon>
        <taxon>Metazoa</taxon>
        <taxon>Spiralia</taxon>
        <taxon>Lophotrochozoa</taxon>
        <taxon>Annelida</taxon>
        <taxon>Polychaeta</taxon>
        <taxon>Sedentaria</taxon>
        <taxon>Canalipalpata</taxon>
        <taxon>Sabellida</taxon>
        <taxon>Siboglinidae</taxon>
        <taxon>Ridgeia</taxon>
    </lineage>
</organism>
<feature type="compositionally biased region" description="Acidic residues" evidence="18">
    <location>
        <begin position="486"/>
        <end position="511"/>
    </location>
</feature>
<evidence type="ECO:0000256" key="2">
    <source>
        <dbReference type="ARBA" id="ARBA00004123"/>
    </source>
</evidence>
<evidence type="ECO:0000256" key="11">
    <source>
        <dbReference type="ARBA" id="ARBA00022833"/>
    </source>
</evidence>
<dbReference type="SMART" id="SM00513">
    <property type="entry name" value="SAP"/>
    <property type="match status" value="1"/>
</dbReference>
<dbReference type="GO" id="GO:0097505">
    <property type="term" value="C:Rad6-Rad18 complex"/>
    <property type="evidence" value="ECO:0007669"/>
    <property type="project" value="TreeGrafter"/>
</dbReference>
<dbReference type="GO" id="GO:0006281">
    <property type="term" value="P:DNA repair"/>
    <property type="evidence" value="ECO:0007669"/>
    <property type="project" value="UniProtKB-KW"/>
</dbReference>
<dbReference type="GO" id="GO:0006301">
    <property type="term" value="P:DNA damage tolerance"/>
    <property type="evidence" value="ECO:0007669"/>
    <property type="project" value="InterPro"/>
</dbReference>
<proteinExistence type="inferred from homology"/>
<dbReference type="Proteomes" id="UP001209878">
    <property type="component" value="Unassembled WGS sequence"/>
</dbReference>
<dbReference type="PANTHER" id="PTHR14134:SF2">
    <property type="entry name" value="E3 UBIQUITIN-PROTEIN LIGASE RAD18"/>
    <property type="match status" value="1"/>
</dbReference>
<evidence type="ECO:0000256" key="6">
    <source>
        <dbReference type="ARBA" id="ARBA00022679"/>
    </source>
</evidence>
<comment type="caution">
    <text evidence="22">The sequence shown here is derived from an EMBL/GenBank/DDBJ whole genome shotgun (WGS) entry which is preliminary data.</text>
</comment>
<evidence type="ECO:0000256" key="5">
    <source>
        <dbReference type="ARBA" id="ARBA00012483"/>
    </source>
</evidence>
<dbReference type="EMBL" id="JAODUO010000247">
    <property type="protein sequence ID" value="KAK2184980.1"/>
    <property type="molecule type" value="Genomic_DNA"/>
</dbReference>
<dbReference type="GO" id="GO:0061630">
    <property type="term" value="F:ubiquitin protein ligase activity"/>
    <property type="evidence" value="ECO:0007669"/>
    <property type="project" value="UniProtKB-EC"/>
</dbReference>
<feature type="compositionally biased region" description="Basic residues" evidence="18">
    <location>
        <begin position="590"/>
        <end position="601"/>
    </location>
</feature>
<protein>
    <recommendedName>
        <fullName evidence="5">RING-type E3 ubiquitin transferase</fullName>
        <ecNumber evidence="5">2.3.2.27</ecNumber>
    </recommendedName>
    <alternativeName>
        <fullName evidence="15">RING-type E3 ubiquitin transferase RAD18</fullName>
    </alternativeName>
</protein>
<keyword evidence="6" id="KW-0808">Transferase</keyword>
<feature type="compositionally biased region" description="Basic and acidic residues" evidence="18">
    <location>
        <begin position="368"/>
        <end position="377"/>
    </location>
</feature>
<evidence type="ECO:0000256" key="14">
    <source>
        <dbReference type="ARBA" id="ARBA00023242"/>
    </source>
</evidence>
<dbReference type="GO" id="GO:0006513">
    <property type="term" value="P:protein monoubiquitination"/>
    <property type="evidence" value="ECO:0007669"/>
    <property type="project" value="InterPro"/>
</dbReference>
<comment type="catalytic activity">
    <reaction evidence="1">
        <text>S-ubiquitinyl-[E2 ubiquitin-conjugating enzyme]-L-cysteine + [acceptor protein]-L-lysine = [E2 ubiquitin-conjugating enzyme]-L-cysteine + N(6)-ubiquitinyl-[acceptor protein]-L-lysine.</text>
        <dbReference type="EC" id="2.3.2.27"/>
    </reaction>
</comment>
<dbReference type="FunFam" id="3.30.160.60:FF:000331">
    <property type="entry name" value="E3 ubiquitin-protein ligase RAD18"/>
    <property type="match status" value="1"/>
</dbReference>
<evidence type="ECO:0000259" key="19">
    <source>
        <dbReference type="PROSITE" id="PS50089"/>
    </source>
</evidence>
<dbReference type="CDD" id="cd16529">
    <property type="entry name" value="RING-HC_RAD18"/>
    <property type="match status" value="1"/>
</dbReference>
<dbReference type="InterPro" id="IPR017907">
    <property type="entry name" value="Znf_RING_CS"/>
</dbReference>
<dbReference type="PROSITE" id="PS50800">
    <property type="entry name" value="SAP"/>
    <property type="match status" value="1"/>
</dbReference>
<evidence type="ECO:0000256" key="17">
    <source>
        <dbReference type="PROSITE-ProRule" id="PRU01256"/>
    </source>
</evidence>
<dbReference type="AlphaFoldDB" id="A0AAD9NYV0"/>
<evidence type="ECO:0000256" key="9">
    <source>
        <dbReference type="ARBA" id="ARBA00022771"/>
    </source>
</evidence>
<comment type="similarity">
    <text evidence="4">Belongs to the RAD18 family.</text>
</comment>
<keyword evidence="9 16" id="KW-0863">Zinc-finger</keyword>
<keyword evidence="12" id="KW-0238">DNA-binding</keyword>
<keyword evidence="7" id="KW-0479">Metal-binding</keyword>
<keyword evidence="11" id="KW-0862">Zinc</keyword>
<feature type="compositionally biased region" description="Acidic residues" evidence="18">
    <location>
        <begin position="121"/>
        <end position="136"/>
    </location>
</feature>
<gene>
    <name evidence="22" type="ORF">NP493_248g00017</name>
</gene>
<dbReference type="InterPro" id="IPR013083">
    <property type="entry name" value="Znf_RING/FYVE/PHD"/>
</dbReference>
<evidence type="ECO:0000256" key="16">
    <source>
        <dbReference type="PROSITE-ProRule" id="PRU00175"/>
    </source>
</evidence>
<keyword evidence="23" id="KW-1185">Reference proteome</keyword>
<evidence type="ECO:0000256" key="1">
    <source>
        <dbReference type="ARBA" id="ARBA00000900"/>
    </source>
</evidence>
<evidence type="ECO:0000256" key="4">
    <source>
        <dbReference type="ARBA" id="ARBA00009506"/>
    </source>
</evidence>
<evidence type="ECO:0000259" key="20">
    <source>
        <dbReference type="PROSITE" id="PS50800"/>
    </source>
</evidence>
<feature type="compositionally biased region" description="Polar residues" evidence="18">
    <location>
        <begin position="579"/>
        <end position="589"/>
    </location>
</feature>
<keyword evidence="10" id="KW-0833">Ubl conjugation pathway</keyword>
<keyword evidence="13 17" id="KW-0234">DNA repair</keyword>
<evidence type="ECO:0000256" key="3">
    <source>
        <dbReference type="ARBA" id="ARBA00004906"/>
    </source>
</evidence>
<feature type="compositionally biased region" description="Acidic residues" evidence="18">
    <location>
        <begin position="448"/>
        <end position="457"/>
    </location>
</feature>
<accession>A0AAD9NYV0</accession>
<sequence>MLRCGICFEFMDTALILPQCSHNYCSLCIRRYIGYKPQCPACAKGATEQKKTPETLTKECGRLAQNKTTKRNTDRNASSSRSTKTNSYGSDAVTLEDSESSCELPQRQPPSLVARLSGADGEVETDEDMFWSDDEGDITRTKDNGCTPKRAAPDPCDLPSDTLSLNMSASNMTSPSTMTSPSAMTLSSAMTSPTSSMFSVHRTPVTRVDCPVCGVSIPDRHINMHLDQCLRDGPRLTAPAVTVSKAPLRKPLPKLVYNLMKDAELKKRLTDVCLPTQGDRQTLIRRHQDYTVMYNSQCDSLNPMSQIVKAVVENEKCKIKFTKFAPSSAQKFAAKKGDSEETVSHAQRKYVTQHKSQFSDLLSQVKRRLQDQQEPDKNPTSAAHSSGATKRHTSSRFQISDSDSDADLPGVLAGVLTDSDDETPDQSLCDDVSTSPPGDVLDEILNGLEDELSDCEDVAQLNNKHDIDDTDDDSDVTVDNRVQAVTEEEQDGREEGSDEVIPDQNDEEQDKDETSPAEDPLQGEPLDDSDADFQPTTIRTRRKRKKKASVSVSPKENSTVKKAKKNAQKTVAQDDHEPNSTVKKSSQRQLRARRRNSKTTE</sequence>
<dbReference type="InterPro" id="IPR003034">
    <property type="entry name" value="SAP_dom"/>
</dbReference>
<feature type="compositionally biased region" description="Polar residues" evidence="18">
    <location>
        <begin position="378"/>
        <end position="388"/>
    </location>
</feature>
<dbReference type="InterPro" id="IPR001841">
    <property type="entry name" value="Znf_RING"/>
</dbReference>
<feature type="region of interest" description="Disordered" evidence="18">
    <location>
        <begin position="62"/>
        <end position="160"/>
    </location>
</feature>
<feature type="compositionally biased region" description="Polar residues" evidence="18">
    <location>
        <begin position="75"/>
        <end position="89"/>
    </location>
</feature>
<dbReference type="PROSITE" id="PS51908">
    <property type="entry name" value="ZF_UBZ4"/>
    <property type="match status" value="1"/>
</dbReference>
<dbReference type="SMART" id="SM00734">
    <property type="entry name" value="ZnF_Rad18"/>
    <property type="match status" value="1"/>
</dbReference>
<keyword evidence="8 17" id="KW-0227">DNA damage</keyword>
<feature type="domain" description="SAP" evidence="20">
    <location>
        <begin position="257"/>
        <end position="291"/>
    </location>
</feature>